<dbReference type="OrthoDB" id="166264at2"/>
<accession>A0A2N5E9W9</accession>
<evidence type="ECO:0000256" key="4">
    <source>
        <dbReference type="ARBA" id="ARBA00023163"/>
    </source>
</evidence>
<dbReference type="FunFam" id="1.10.10.10:FF:000114">
    <property type="entry name" value="Lrp/AsnC family transcriptional regulator"/>
    <property type="match status" value="1"/>
</dbReference>
<dbReference type="GO" id="GO:0005829">
    <property type="term" value="C:cytosol"/>
    <property type="evidence" value="ECO:0007669"/>
    <property type="project" value="TreeGrafter"/>
</dbReference>
<dbReference type="Proteomes" id="UP000234240">
    <property type="component" value="Unassembled WGS sequence"/>
</dbReference>
<dbReference type="Gene3D" id="1.10.10.10">
    <property type="entry name" value="Winged helix-like DNA-binding domain superfamily/Winged helix DNA-binding domain"/>
    <property type="match status" value="1"/>
</dbReference>
<keyword evidence="4" id="KW-0804">Transcription</keyword>
<proteinExistence type="predicted"/>
<dbReference type="RefSeq" id="WP_101815643.1">
    <property type="nucleotide sequence ID" value="NZ_PJZF01000005.1"/>
</dbReference>
<dbReference type="InterPro" id="IPR019885">
    <property type="entry name" value="Tscrpt_reg_HTH_AsnC-type_CS"/>
</dbReference>
<dbReference type="InterPro" id="IPR019888">
    <property type="entry name" value="Tscrpt_reg_AsnC-like"/>
</dbReference>
<dbReference type="PRINTS" id="PR00033">
    <property type="entry name" value="HTHASNC"/>
</dbReference>
<dbReference type="InterPro" id="IPR036390">
    <property type="entry name" value="WH_DNA-bd_sf"/>
</dbReference>
<evidence type="ECO:0000313" key="7">
    <source>
        <dbReference type="EMBL" id="PLR38696.1"/>
    </source>
</evidence>
<dbReference type="PROSITE" id="PS00519">
    <property type="entry name" value="HTH_ASNC_1"/>
    <property type="match status" value="1"/>
</dbReference>
<feature type="domain" description="HTH asnC-type" evidence="6">
    <location>
        <begin position="2"/>
        <end position="63"/>
    </location>
</feature>
<dbReference type="CDD" id="cd00090">
    <property type="entry name" value="HTH_ARSR"/>
    <property type="match status" value="1"/>
</dbReference>
<sequence>MLDKIDRTLLRLLQQDCTLSLQALAESVNLTSTPCWKRLKRLEDNGYIRGRVALLDGDKLGLGLTAFMLVKTQQHNREWYQHFVSQTEQMPEVLAFYRMAGEYDYLLQIQVADMKSYDIFYKKLVNGVPGLIEVTSSFAMERIKYTTALPLPE</sequence>
<evidence type="ECO:0000256" key="5">
    <source>
        <dbReference type="ARBA" id="ARBA00068816"/>
    </source>
</evidence>
<reference evidence="7 8" key="1">
    <citation type="submission" date="2017-12" db="EMBL/GenBank/DDBJ databases">
        <title>Characterization of six clinical isolates of Enterochimera gen. nov., a novel genus of the Yersiniaciae family and the three species Enterochimera arupensis sp. nov., Enterochimera coloradensis sp. nov, and Enterochimera californica sp. nov.</title>
        <authorList>
            <person name="Rossi A."/>
            <person name="Fisher M."/>
        </authorList>
    </citation>
    <scope>NUCLEOTIDE SEQUENCE [LARGE SCALE GENOMIC DNA]</scope>
    <source>
        <strain evidence="8">2015-Iso6</strain>
    </source>
</reference>
<dbReference type="PROSITE" id="PS50956">
    <property type="entry name" value="HTH_ASNC_2"/>
    <property type="match status" value="1"/>
</dbReference>
<name>A0A2N5E9W9_9GAMM</name>
<evidence type="ECO:0000256" key="3">
    <source>
        <dbReference type="ARBA" id="ARBA00023159"/>
    </source>
</evidence>
<dbReference type="InterPro" id="IPR019887">
    <property type="entry name" value="Tscrpt_reg_AsnC/Lrp_C"/>
</dbReference>
<dbReference type="Pfam" id="PF13412">
    <property type="entry name" value="HTH_24"/>
    <property type="match status" value="1"/>
</dbReference>
<dbReference type="GO" id="GO:0006355">
    <property type="term" value="P:regulation of DNA-templated transcription"/>
    <property type="evidence" value="ECO:0007669"/>
    <property type="project" value="UniProtKB-ARBA"/>
</dbReference>
<keyword evidence="2" id="KW-0238">DNA-binding</keyword>
<dbReference type="SMART" id="SM00344">
    <property type="entry name" value="HTH_ASNC"/>
    <property type="match status" value="1"/>
</dbReference>
<evidence type="ECO:0000259" key="6">
    <source>
        <dbReference type="PROSITE" id="PS50956"/>
    </source>
</evidence>
<dbReference type="GO" id="GO:0043200">
    <property type="term" value="P:response to amino acid"/>
    <property type="evidence" value="ECO:0007669"/>
    <property type="project" value="TreeGrafter"/>
</dbReference>
<keyword evidence="8" id="KW-1185">Reference proteome</keyword>
<protein>
    <recommendedName>
        <fullName evidence="5">DNA-binding transcriptional activator DecR</fullName>
    </recommendedName>
</protein>
<dbReference type="PANTHER" id="PTHR30154">
    <property type="entry name" value="LEUCINE-RESPONSIVE REGULATORY PROTEIN"/>
    <property type="match status" value="1"/>
</dbReference>
<dbReference type="SUPFAM" id="SSF46785">
    <property type="entry name" value="Winged helix' DNA-binding domain"/>
    <property type="match status" value="1"/>
</dbReference>
<dbReference type="FunFam" id="3.30.70.920:FF:000005">
    <property type="entry name" value="Lrp/AsnC family transcriptional regulator"/>
    <property type="match status" value="1"/>
</dbReference>
<comment type="caution">
    <text evidence="7">The sequence shown here is derived from an EMBL/GenBank/DDBJ whole genome shotgun (WGS) entry which is preliminary data.</text>
</comment>
<dbReference type="InterPro" id="IPR011991">
    <property type="entry name" value="ArsR-like_HTH"/>
</dbReference>
<dbReference type="GO" id="GO:0043565">
    <property type="term" value="F:sequence-specific DNA binding"/>
    <property type="evidence" value="ECO:0007669"/>
    <property type="project" value="InterPro"/>
</dbReference>
<dbReference type="AlphaFoldDB" id="A0A2N5E9W9"/>
<dbReference type="Gene3D" id="3.30.70.920">
    <property type="match status" value="1"/>
</dbReference>
<dbReference type="Pfam" id="PF01037">
    <property type="entry name" value="AsnC_trans_reg"/>
    <property type="match status" value="1"/>
</dbReference>
<dbReference type="SUPFAM" id="SSF54909">
    <property type="entry name" value="Dimeric alpha+beta barrel"/>
    <property type="match status" value="1"/>
</dbReference>
<evidence type="ECO:0000256" key="1">
    <source>
        <dbReference type="ARBA" id="ARBA00023015"/>
    </source>
</evidence>
<gene>
    <name evidence="7" type="ORF">CYR55_08065</name>
</gene>
<dbReference type="EMBL" id="PJZF01000005">
    <property type="protein sequence ID" value="PLR38696.1"/>
    <property type="molecule type" value="Genomic_DNA"/>
</dbReference>
<organism evidence="7 8">
    <name type="scientific">Chimaeribacter californicus</name>
    <dbReference type="NCBI Taxonomy" id="2060067"/>
    <lineage>
        <taxon>Bacteria</taxon>
        <taxon>Pseudomonadati</taxon>
        <taxon>Pseudomonadota</taxon>
        <taxon>Gammaproteobacteria</taxon>
        <taxon>Enterobacterales</taxon>
        <taxon>Yersiniaceae</taxon>
        <taxon>Chimaeribacter</taxon>
    </lineage>
</organism>
<dbReference type="PANTHER" id="PTHR30154:SF17">
    <property type="entry name" value="DNA-BINDING TRANSCRIPTIONAL ACTIVATOR DECR"/>
    <property type="match status" value="1"/>
</dbReference>
<dbReference type="InterPro" id="IPR000485">
    <property type="entry name" value="AsnC-type_HTH_dom"/>
</dbReference>
<keyword evidence="3" id="KW-0010">Activator</keyword>
<dbReference type="InterPro" id="IPR011008">
    <property type="entry name" value="Dimeric_a/b-barrel"/>
</dbReference>
<evidence type="ECO:0000313" key="8">
    <source>
        <dbReference type="Proteomes" id="UP000234240"/>
    </source>
</evidence>
<evidence type="ECO:0000256" key="2">
    <source>
        <dbReference type="ARBA" id="ARBA00023125"/>
    </source>
</evidence>
<dbReference type="InterPro" id="IPR036388">
    <property type="entry name" value="WH-like_DNA-bd_sf"/>
</dbReference>
<keyword evidence="1" id="KW-0805">Transcription regulation</keyword>